<keyword evidence="1 3" id="KW-0732">Signal</keyword>
<reference evidence="5" key="1">
    <citation type="submission" date="2016-06" db="EMBL/GenBank/DDBJ databases">
        <authorList>
            <person name="McIlroy S.J."/>
            <person name="Karst S.M."/>
            <person name="Albertsen M."/>
        </authorList>
    </citation>
    <scope>NUCLEOTIDE SEQUENCE [LARGE SCALE GENOMIC DNA]</scope>
</reference>
<dbReference type="EMBL" id="FLQX01000008">
    <property type="protein sequence ID" value="SBT03493.1"/>
    <property type="molecule type" value="Genomic_DNA"/>
</dbReference>
<dbReference type="InterPro" id="IPR029046">
    <property type="entry name" value="LolA/LolB/LppX"/>
</dbReference>
<feature type="signal peptide" evidence="3">
    <location>
        <begin position="1"/>
        <end position="26"/>
    </location>
</feature>
<feature type="chain" id="PRO_5008381481" evidence="3">
    <location>
        <begin position="27"/>
        <end position="300"/>
    </location>
</feature>
<evidence type="ECO:0000256" key="1">
    <source>
        <dbReference type="ARBA" id="ARBA00022729"/>
    </source>
</evidence>
<feature type="compositionally biased region" description="Low complexity" evidence="2">
    <location>
        <begin position="280"/>
        <end position="300"/>
    </location>
</feature>
<dbReference type="Gene3D" id="2.50.20.10">
    <property type="entry name" value="Lipoprotein localisation LolA/LolB/LppX"/>
    <property type="match status" value="1"/>
</dbReference>
<evidence type="ECO:0000256" key="3">
    <source>
        <dbReference type="SAM" id="SignalP"/>
    </source>
</evidence>
<proteinExistence type="predicted"/>
<evidence type="ECO:0000313" key="4">
    <source>
        <dbReference type="EMBL" id="SBT03493.1"/>
    </source>
</evidence>
<dbReference type="AlphaFoldDB" id="A0A1A8XHS7"/>
<sequence>MMIPGKFVGRAALLALGIALAAGANAQQSLSEARSQRARVPSKAAAVAPKPELEAKAIDVLKATTDRLAKAQSMSFTAIVTYESPSRIGPALAYTTISEVVMQRPDKLRVVTLGDGPASEFYYDGKTMTAFAPAENLVAVSAAPPTIDAALKAAFDRAAIYFPFTDLVVADPYKALAEGLTVAFYIGQSKVIGGTTTDMVALVNDNVFLQVWIGAEDKLPRMLRAVFRNDPLRLRHQMELSNWKLDPVVAADTFASAKAATALPMAFAHPGGSAASGFRPPTKAKPAGKAAAKPQPTKTP</sequence>
<gene>
    <name evidence="4" type="ORF">ACCAA_1050006</name>
</gene>
<feature type="region of interest" description="Disordered" evidence="2">
    <location>
        <begin position="272"/>
        <end position="300"/>
    </location>
</feature>
<organism evidence="4 5">
    <name type="scientific">Candidatus Accumulibacter aalborgensis</name>
    <dbReference type="NCBI Taxonomy" id="1860102"/>
    <lineage>
        <taxon>Bacteria</taxon>
        <taxon>Pseudomonadati</taxon>
        <taxon>Pseudomonadota</taxon>
        <taxon>Betaproteobacteria</taxon>
        <taxon>Candidatus Accumulibacter</taxon>
    </lineage>
</organism>
<dbReference type="SUPFAM" id="SSF89392">
    <property type="entry name" value="Prokaryotic lipoproteins and lipoprotein localization factors"/>
    <property type="match status" value="1"/>
</dbReference>
<keyword evidence="5" id="KW-1185">Reference proteome</keyword>
<dbReference type="Proteomes" id="UP000199169">
    <property type="component" value="Unassembled WGS sequence"/>
</dbReference>
<dbReference type="Pfam" id="PF09865">
    <property type="entry name" value="DUF2092"/>
    <property type="match status" value="1"/>
</dbReference>
<protein>
    <submittedName>
        <fullName evidence="4">Periplasmic protein-like protein</fullName>
    </submittedName>
</protein>
<accession>A0A1A8XHS7</accession>
<dbReference type="STRING" id="1860102.ACCAA_1050006"/>
<evidence type="ECO:0000256" key="2">
    <source>
        <dbReference type="SAM" id="MobiDB-lite"/>
    </source>
</evidence>
<evidence type="ECO:0000313" key="5">
    <source>
        <dbReference type="Proteomes" id="UP000199169"/>
    </source>
</evidence>
<name>A0A1A8XHS7_9PROT</name>
<dbReference type="InterPro" id="IPR019207">
    <property type="entry name" value="DUF2092"/>
</dbReference>